<dbReference type="EMBL" id="PQWO01000036">
    <property type="protein sequence ID" value="PZD70482.1"/>
    <property type="molecule type" value="Genomic_DNA"/>
</dbReference>
<gene>
    <name evidence="4" type="primary">fabG_25</name>
    <name evidence="4" type="ORF">C1752_12053</name>
</gene>
<dbReference type="SMART" id="SM00822">
    <property type="entry name" value="PKS_KR"/>
    <property type="match status" value="1"/>
</dbReference>
<name>A0A2W1JH41_9CYAN</name>
<dbReference type="SUPFAM" id="SSF51735">
    <property type="entry name" value="NAD(P)-binding Rossmann-fold domains"/>
    <property type="match status" value="1"/>
</dbReference>
<evidence type="ECO:0000256" key="2">
    <source>
        <dbReference type="ARBA" id="ARBA00023002"/>
    </source>
</evidence>
<dbReference type="InterPro" id="IPR002347">
    <property type="entry name" value="SDR_fam"/>
</dbReference>
<dbReference type="Pfam" id="PF13561">
    <property type="entry name" value="adh_short_C2"/>
    <property type="match status" value="1"/>
</dbReference>
<evidence type="ECO:0000256" key="1">
    <source>
        <dbReference type="ARBA" id="ARBA00006484"/>
    </source>
</evidence>
<protein>
    <submittedName>
        <fullName evidence="4">3-oxoacyl-[acyl-carrier-protein] reductase FabG</fullName>
        <ecNumber evidence="4">1.1.1.100</ecNumber>
    </submittedName>
</protein>
<dbReference type="PRINTS" id="PR00081">
    <property type="entry name" value="GDHRDH"/>
</dbReference>
<dbReference type="InterPro" id="IPR036291">
    <property type="entry name" value="NAD(P)-bd_dom_sf"/>
</dbReference>
<dbReference type="OrthoDB" id="9806974at2"/>
<sequence length="241" mass="25689">MSLQGQNIVIVGGSSGIGFETARLALQQGANVTIAGRSEEKLEKAKFHLIGNVWTVVADVTDETSVNQIFERLDQIDHVFIPAGGLSMGKILDTDPDEFRQGLEERIFGALYVVRAAVPKMPKHGSITLISGVRADRPIPGTTMTTVGVAAAEALTRSLALELAPIRVNAVAPGWTDTPLVSNVLGDNYDAVIRSVSEKIPVKRIGKSEEVAEAVIMLMNNGFINGEVLHIDGGERHVSAA</sequence>
<dbReference type="RefSeq" id="WP_110988996.1">
    <property type="nucleotide sequence ID" value="NZ_CAWNWM010000036.1"/>
</dbReference>
<evidence type="ECO:0000259" key="3">
    <source>
        <dbReference type="SMART" id="SM00822"/>
    </source>
</evidence>
<dbReference type="PANTHER" id="PTHR43477">
    <property type="entry name" value="DIHYDROANTICAPSIN 7-DEHYDROGENASE"/>
    <property type="match status" value="1"/>
</dbReference>
<reference evidence="4 5" key="1">
    <citation type="journal article" date="2018" name="Sci. Rep.">
        <title>A novel species of the marine cyanobacterium Acaryochloris with a unique pigment content and lifestyle.</title>
        <authorList>
            <person name="Partensky F."/>
            <person name="Six C."/>
            <person name="Ratin M."/>
            <person name="Garczarek L."/>
            <person name="Vaulot D."/>
            <person name="Probert I."/>
            <person name="Calteau A."/>
            <person name="Gourvil P."/>
            <person name="Marie D."/>
            <person name="Grebert T."/>
            <person name="Bouchier C."/>
            <person name="Le Panse S."/>
            <person name="Gachenot M."/>
            <person name="Rodriguez F."/>
            <person name="Garrido J.L."/>
        </authorList>
    </citation>
    <scope>NUCLEOTIDE SEQUENCE [LARGE SCALE GENOMIC DNA]</scope>
    <source>
        <strain evidence="4 5">RCC1774</strain>
    </source>
</reference>
<dbReference type="InterPro" id="IPR057326">
    <property type="entry name" value="KR_dom"/>
</dbReference>
<evidence type="ECO:0000313" key="4">
    <source>
        <dbReference type="EMBL" id="PZD70482.1"/>
    </source>
</evidence>
<evidence type="ECO:0000313" key="5">
    <source>
        <dbReference type="Proteomes" id="UP000248857"/>
    </source>
</evidence>
<proteinExistence type="inferred from homology"/>
<dbReference type="Gene3D" id="3.40.50.720">
    <property type="entry name" value="NAD(P)-binding Rossmann-like Domain"/>
    <property type="match status" value="1"/>
</dbReference>
<dbReference type="GO" id="GO:0004316">
    <property type="term" value="F:3-oxoacyl-[acyl-carrier-protein] reductase (NADPH) activity"/>
    <property type="evidence" value="ECO:0007669"/>
    <property type="project" value="UniProtKB-EC"/>
</dbReference>
<comment type="similarity">
    <text evidence="1">Belongs to the short-chain dehydrogenases/reductases (SDR) family.</text>
</comment>
<comment type="caution">
    <text evidence="4">The sequence shown here is derived from an EMBL/GenBank/DDBJ whole genome shotgun (WGS) entry which is preliminary data.</text>
</comment>
<dbReference type="EC" id="1.1.1.100" evidence="4"/>
<dbReference type="PANTHER" id="PTHR43477:SF1">
    <property type="entry name" value="DIHYDROANTICAPSIN 7-DEHYDROGENASE"/>
    <property type="match status" value="1"/>
</dbReference>
<dbReference type="InterPro" id="IPR051122">
    <property type="entry name" value="SDR_DHRS6-like"/>
</dbReference>
<organism evidence="4 5">
    <name type="scientific">Acaryochloris thomasi RCC1774</name>
    <dbReference type="NCBI Taxonomy" id="1764569"/>
    <lineage>
        <taxon>Bacteria</taxon>
        <taxon>Bacillati</taxon>
        <taxon>Cyanobacteriota</taxon>
        <taxon>Cyanophyceae</taxon>
        <taxon>Acaryochloridales</taxon>
        <taxon>Acaryochloridaceae</taxon>
        <taxon>Acaryochloris</taxon>
        <taxon>Acaryochloris thomasi</taxon>
    </lineage>
</organism>
<dbReference type="AlphaFoldDB" id="A0A2W1JH41"/>
<keyword evidence="2 4" id="KW-0560">Oxidoreductase</keyword>
<dbReference type="Proteomes" id="UP000248857">
    <property type="component" value="Unassembled WGS sequence"/>
</dbReference>
<accession>A0A2W1JH41</accession>
<keyword evidence="5" id="KW-1185">Reference proteome</keyword>
<dbReference type="CDD" id="cd05233">
    <property type="entry name" value="SDR_c"/>
    <property type="match status" value="1"/>
</dbReference>
<feature type="domain" description="Ketoreductase" evidence="3">
    <location>
        <begin position="6"/>
        <end position="178"/>
    </location>
</feature>